<accession>A0ABV9CVP9</accession>
<comment type="caution">
    <text evidence="1">The sequence shown here is derived from an EMBL/GenBank/DDBJ whole genome shotgun (WGS) entry which is preliminary data.</text>
</comment>
<evidence type="ECO:0000313" key="1">
    <source>
        <dbReference type="EMBL" id="MFC4537048.1"/>
    </source>
</evidence>
<sequence length="80" mass="9116">LNGEAITEPDRRGRRVVDDSFLLMFNAHHETIRFTIPKDFGDAWVPEIDTAVPIAIDTKLYRAKEEVPVAGRSVRVLRRA</sequence>
<feature type="non-terminal residue" evidence="1">
    <location>
        <position position="1"/>
    </location>
</feature>
<dbReference type="EMBL" id="JBHSFP010000072">
    <property type="protein sequence ID" value="MFC4537048.1"/>
    <property type="molecule type" value="Genomic_DNA"/>
</dbReference>
<keyword evidence="2" id="KW-1185">Reference proteome</keyword>
<gene>
    <name evidence="1" type="ORF">ACFO60_40275</name>
</gene>
<dbReference type="InterPro" id="IPR013780">
    <property type="entry name" value="Glyco_hydro_b"/>
</dbReference>
<dbReference type="Gene3D" id="2.60.40.1180">
    <property type="entry name" value="Golgi alpha-mannosidase II"/>
    <property type="match status" value="1"/>
</dbReference>
<proteinExistence type="predicted"/>
<dbReference type="Proteomes" id="UP001596004">
    <property type="component" value="Unassembled WGS sequence"/>
</dbReference>
<name>A0ABV9CVP9_9ACTN</name>
<reference evidence="2" key="1">
    <citation type="journal article" date="2019" name="Int. J. Syst. Evol. Microbiol.">
        <title>The Global Catalogue of Microorganisms (GCM) 10K type strain sequencing project: providing services to taxonomists for standard genome sequencing and annotation.</title>
        <authorList>
            <consortium name="The Broad Institute Genomics Platform"/>
            <consortium name="The Broad Institute Genome Sequencing Center for Infectious Disease"/>
            <person name="Wu L."/>
            <person name="Ma J."/>
        </authorList>
    </citation>
    <scope>NUCLEOTIDE SEQUENCE [LARGE SCALE GENOMIC DNA]</scope>
    <source>
        <strain evidence="2">CGMCC 4.7132</strain>
    </source>
</reference>
<organism evidence="1 2">
    <name type="scientific">Sphaerisporangium dianthi</name>
    <dbReference type="NCBI Taxonomy" id="1436120"/>
    <lineage>
        <taxon>Bacteria</taxon>
        <taxon>Bacillati</taxon>
        <taxon>Actinomycetota</taxon>
        <taxon>Actinomycetes</taxon>
        <taxon>Streptosporangiales</taxon>
        <taxon>Streptosporangiaceae</taxon>
        <taxon>Sphaerisporangium</taxon>
    </lineage>
</organism>
<evidence type="ECO:0000313" key="2">
    <source>
        <dbReference type="Proteomes" id="UP001596004"/>
    </source>
</evidence>
<dbReference type="SUPFAM" id="SSF51011">
    <property type="entry name" value="Glycosyl hydrolase domain"/>
    <property type="match status" value="1"/>
</dbReference>
<protein>
    <submittedName>
        <fullName evidence="1">Glycogen debranching enzyme</fullName>
    </submittedName>
</protein>